<dbReference type="Proteomes" id="UP000199608">
    <property type="component" value="Unassembled WGS sequence"/>
</dbReference>
<evidence type="ECO:0000256" key="4">
    <source>
        <dbReference type="ARBA" id="ARBA00023004"/>
    </source>
</evidence>
<dbReference type="InterPro" id="IPR017900">
    <property type="entry name" value="4Fe4S_Fe_S_CS"/>
</dbReference>
<dbReference type="NCBIfam" id="TIGR02486">
    <property type="entry name" value="RDH"/>
    <property type="match status" value="1"/>
</dbReference>
<keyword evidence="9" id="KW-1185">Reference proteome</keyword>
<evidence type="ECO:0000256" key="3">
    <source>
        <dbReference type="ARBA" id="ARBA00022729"/>
    </source>
</evidence>
<dbReference type="GO" id="GO:0051536">
    <property type="term" value="F:iron-sulfur cluster binding"/>
    <property type="evidence" value="ECO:0007669"/>
    <property type="project" value="UniProtKB-KW"/>
</dbReference>
<keyword evidence="3" id="KW-0732">Signal</keyword>
<feature type="domain" description="4Fe-4S ferredoxin-type" evidence="7">
    <location>
        <begin position="280"/>
        <end position="310"/>
    </location>
</feature>
<name>A0A1H2JLK5_9BACT</name>
<evidence type="ECO:0000259" key="7">
    <source>
        <dbReference type="PROSITE" id="PS51379"/>
    </source>
</evidence>
<gene>
    <name evidence="8" type="ORF">SAMN04487931_11379</name>
</gene>
<dbReference type="GO" id="GO:0046872">
    <property type="term" value="F:metal ion binding"/>
    <property type="evidence" value="ECO:0007669"/>
    <property type="project" value="UniProtKB-KW"/>
</dbReference>
<evidence type="ECO:0000313" key="9">
    <source>
        <dbReference type="Proteomes" id="UP000199608"/>
    </source>
</evidence>
<dbReference type="AlphaFoldDB" id="A0A1H2JLK5"/>
<keyword evidence="6" id="KW-0472">Membrane</keyword>
<dbReference type="PROSITE" id="PS00198">
    <property type="entry name" value="4FE4S_FER_1"/>
    <property type="match status" value="1"/>
</dbReference>
<evidence type="ECO:0000313" key="8">
    <source>
        <dbReference type="EMBL" id="SDU57243.1"/>
    </source>
</evidence>
<dbReference type="SUPFAM" id="SSF54862">
    <property type="entry name" value="4Fe-4S ferredoxins"/>
    <property type="match status" value="1"/>
</dbReference>
<keyword evidence="2" id="KW-0479">Metal-binding</keyword>
<organism evidence="8 9">
    <name type="scientific">Desulfobacula phenolica</name>
    <dbReference type="NCBI Taxonomy" id="90732"/>
    <lineage>
        <taxon>Bacteria</taxon>
        <taxon>Pseudomonadati</taxon>
        <taxon>Thermodesulfobacteriota</taxon>
        <taxon>Desulfobacteria</taxon>
        <taxon>Desulfobacterales</taxon>
        <taxon>Desulfobacteraceae</taxon>
        <taxon>Desulfobacula</taxon>
    </lineage>
</organism>
<dbReference type="PANTHER" id="PTHR42827:SF1">
    <property type="entry name" value="IRON-SULFUR CLUSTER-BINDING PROTEIN"/>
    <property type="match status" value="1"/>
</dbReference>
<keyword evidence="4" id="KW-0408">Iron</keyword>
<dbReference type="InterPro" id="IPR012832">
    <property type="entry name" value="RDH"/>
</dbReference>
<dbReference type="PANTHER" id="PTHR42827">
    <property type="entry name" value="IRON-SULFUR CLUSTER-BINDING PROTEIN-RELATED"/>
    <property type="match status" value="1"/>
</dbReference>
<accession>A0A1H2JLK5</accession>
<comment type="subcellular location">
    <subcellularLocation>
        <location evidence="1">Cell envelope</location>
    </subcellularLocation>
</comment>
<dbReference type="Pfam" id="PF12838">
    <property type="entry name" value="Fer4_7"/>
    <property type="match status" value="1"/>
</dbReference>
<evidence type="ECO:0000256" key="2">
    <source>
        <dbReference type="ARBA" id="ARBA00022723"/>
    </source>
</evidence>
<dbReference type="Gene3D" id="3.30.70.20">
    <property type="match status" value="1"/>
</dbReference>
<evidence type="ECO:0000256" key="6">
    <source>
        <dbReference type="ARBA" id="ARBA00023136"/>
    </source>
</evidence>
<dbReference type="RefSeq" id="WP_092237384.1">
    <property type="nucleotide sequence ID" value="NZ_FNLL01000013.1"/>
</dbReference>
<dbReference type="PROSITE" id="PS51379">
    <property type="entry name" value="4FE4S_FER_2"/>
    <property type="match status" value="1"/>
</dbReference>
<proteinExistence type="predicted"/>
<evidence type="ECO:0000256" key="1">
    <source>
        <dbReference type="ARBA" id="ARBA00004196"/>
    </source>
</evidence>
<sequence length="414" mass="47019">MTRIFTSDIRDDCRKDRPDPYPVHILDRVDRPTTAIHDNKIQRVDERDGGFQRAGKGEYGEKLKKEYGRFIGKHPLSGALCTMGGALGHMVDEPMKLKQAGRSPWNTSFWPPMPDTSDDIAPGTDDPKTNAWHIKETAYFLRADIVGICKLPQYAVFSHSKHKGKKVELNHKYAISIVVDQDWRTASAFNGSDWISNSMSFLAYAGSGYIACILADYIRRLGYPARSHHAMNYQVVVPPILLWSGIGEMSRMGDVVINPFLGPRYKAAVVTTDMPLEIDRPIDFGLQDFCSKCGKCAEMCPSQAISYGDKIMHNGYEKWPNDVKKCTSMRVGNPNGSGCGTCIKVCPWNKPFTPFHRTVNWFLRKFPSTRKFGIWCDDLLGYHKPNYKQKWWLDLDQVDGRFVTPKKSGYTKKR</sequence>
<protein>
    <submittedName>
        <fullName evidence="8">Reductive dehalogenase</fullName>
    </submittedName>
</protein>
<reference evidence="9" key="1">
    <citation type="submission" date="2016-10" db="EMBL/GenBank/DDBJ databases">
        <authorList>
            <person name="Varghese N."/>
            <person name="Submissions S."/>
        </authorList>
    </citation>
    <scope>NUCLEOTIDE SEQUENCE [LARGE SCALE GENOMIC DNA]</scope>
    <source>
        <strain evidence="9">DSM 3384</strain>
    </source>
</reference>
<evidence type="ECO:0000256" key="5">
    <source>
        <dbReference type="ARBA" id="ARBA00023014"/>
    </source>
</evidence>
<dbReference type="GO" id="GO:0030313">
    <property type="term" value="C:cell envelope"/>
    <property type="evidence" value="ECO:0007669"/>
    <property type="project" value="UniProtKB-SubCell"/>
</dbReference>
<keyword evidence="5" id="KW-0411">Iron-sulfur</keyword>
<dbReference type="EMBL" id="FNLL01000013">
    <property type="protein sequence ID" value="SDU57243.1"/>
    <property type="molecule type" value="Genomic_DNA"/>
</dbReference>
<dbReference type="InterPro" id="IPR017896">
    <property type="entry name" value="4Fe4S_Fe-S-bd"/>
</dbReference>